<dbReference type="EMBL" id="PGCJ01000577">
    <property type="protein sequence ID" value="PLW25926.1"/>
    <property type="molecule type" value="Genomic_DNA"/>
</dbReference>
<name>A0A2N5TK89_9BASI</name>
<evidence type="ECO:0000313" key="1">
    <source>
        <dbReference type="EMBL" id="PLW25926.1"/>
    </source>
</evidence>
<proteinExistence type="predicted"/>
<evidence type="ECO:0000313" key="2">
    <source>
        <dbReference type="Proteomes" id="UP000235388"/>
    </source>
</evidence>
<protein>
    <submittedName>
        <fullName evidence="1">Uncharacterized protein</fullName>
    </submittedName>
</protein>
<dbReference type="AlphaFoldDB" id="A0A2N5TK89"/>
<accession>A0A2N5TK89</accession>
<keyword evidence="2" id="KW-1185">Reference proteome</keyword>
<gene>
    <name evidence="1" type="ORF">PCANC_27183</name>
</gene>
<comment type="caution">
    <text evidence="1">The sequence shown here is derived from an EMBL/GenBank/DDBJ whole genome shotgun (WGS) entry which is preliminary data.</text>
</comment>
<sequence>MWGRFESPDLRVSSAAPCSTIRFLVDHLKPSWPSFSSSSASISSLGASASAFFTSLTSPYPLRSRRRTLANPPAVEQPSFAGSHGQPSVINNPAPIAPPAKLPAFSNIPVPPGLGSPLFLPETPCPGLDSPVYCPKTPCPPNLDSPVFSSDEEDPFVDQLASPVHQPARPPCPFLNGDKHLLASPQPLLVDRAMIGNGWANAPPFHHPMSPHPDSPDVGAPFGFAPAPKFNLPPIPPADPTVDTYPFTDFAPVPTPDPCGFFDPSVFHMLNNQQIKDLLESQQEPACFDQYSFGPQHFTSFYKSITSYYVCLCNQVPPTTPAERAMRFDFFRFMAHCYHSFDRVVGPSTCRRPRPSLAWPTLVCPFRHACPDAKHGVKIP</sequence>
<reference evidence="1 2" key="1">
    <citation type="submission" date="2017-11" db="EMBL/GenBank/DDBJ databases">
        <title>De novo assembly and phasing of dikaryotic genomes from two isolates of Puccinia coronata f. sp. avenae, the causal agent of oat crown rust.</title>
        <authorList>
            <person name="Miller M.E."/>
            <person name="Zhang Y."/>
            <person name="Omidvar V."/>
            <person name="Sperschneider J."/>
            <person name="Schwessinger B."/>
            <person name="Raley C."/>
            <person name="Palmer J.M."/>
            <person name="Garnica D."/>
            <person name="Upadhyaya N."/>
            <person name="Rathjen J."/>
            <person name="Taylor J.M."/>
            <person name="Park R.F."/>
            <person name="Dodds P.N."/>
            <person name="Hirsch C.D."/>
            <person name="Kianian S.F."/>
            <person name="Figueroa M."/>
        </authorList>
    </citation>
    <scope>NUCLEOTIDE SEQUENCE [LARGE SCALE GENOMIC DNA]</scope>
    <source>
        <strain evidence="1">12NC29</strain>
    </source>
</reference>
<dbReference type="Proteomes" id="UP000235388">
    <property type="component" value="Unassembled WGS sequence"/>
</dbReference>
<organism evidence="1 2">
    <name type="scientific">Puccinia coronata f. sp. avenae</name>
    <dbReference type="NCBI Taxonomy" id="200324"/>
    <lineage>
        <taxon>Eukaryota</taxon>
        <taxon>Fungi</taxon>
        <taxon>Dikarya</taxon>
        <taxon>Basidiomycota</taxon>
        <taxon>Pucciniomycotina</taxon>
        <taxon>Pucciniomycetes</taxon>
        <taxon>Pucciniales</taxon>
        <taxon>Pucciniaceae</taxon>
        <taxon>Puccinia</taxon>
    </lineage>
</organism>